<dbReference type="Gene3D" id="3.90.190.10">
    <property type="entry name" value="Protein tyrosine phosphatase superfamily"/>
    <property type="match status" value="1"/>
</dbReference>
<sequence>MFRKLQQMLEQKEQAFRMSFGHDITDPAERRRSQWHLDWLDHGILRRRWHNFDQVAPGVYRSNHPNHSRFAAYAQMGIKTVLNLRGAARQPHHLFEIESCDQLGLQLVNVQMAARRAPGRDELLALLDAFATMERPFLMHCKSGADRTGLAAAIYLMDHEGADIATARRQLSFRYVHIRRTSTGILDHFLDVYAARAAEAPIGIADWIKTEYDREALTRSFAAKQAALWPWQGWR</sequence>
<accession>A0A1Y0ED32</accession>
<name>A0A1Y0ED32_9RHOB</name>
<dbReference type="PROSITE" id="PS50056">
    <property type="entry name" value="TYR_PHOSPHATASE_2"/>
    <property type="match status" value="1"/>
</dbReference>
<dbReference type="STRING" id="1122181.GCA_000382265_02155"/>
<dbReference type="InterPro" id="IPR029021">
    <property type="entry name" value="Prot-tyrosine_phosphatase-like"/>
</dbReference>
<feature type="domain" description="Tyrosine specific protein phosphatases" evidence="1">
    <location>
        <begin position="121"/>
        <end position="171"/>
    </location>
</feature>
<keyword evidence="3" id="KW-1185">Reference proteome</keyword>
<dbReference type="PROSITE" id="PS00383">
    <property type="entry name" value="TYR_PHOSPHATASE_1"/>
    <property type="match status" value="1"/>
</dbReference>
<dbReference type="Pfam" id="PF22785">
    <property type="entry name" value="Tc-R-P"/>
    <property type="match status" value="1"/>
</dbReference>
<dbReference type="OrthoDB" id="9814896at2"/>
<dbReference type="InterPro" id="IPR000387">
    <property type="entry name" value="Tyr_Pase_dom"/>
</dbReference>
<protein>
    <submittedName>
        <fullName evidence="2">Tyrosine phosphatase family protein</fullName>
    </submittedName>
</protein>
<evidence type="ECO:0000259" key="1">
    <source>
        <dbReference type="PROSITE" id="PS50056"/>
    </source>
</evidence>
<gene>
    <name evidence="2" type="ORF">LOKVESSMR4R_02196</name>
</gene>
<proteinExistence type="predicted"/>
<dbReference type="KEGG" id="lvs:LOKVESSMR4R_02196"/>
<evidence type="ECO:0000313" key="3">
    <source>
        <dbReference type="Proteomes" id="UP000195273"/>
    </source>
</evidence>
<organism evidence="2 3">
    <name type="scientific">Yoonia vestfoldensis</name>
    <dbReference type="NCBI Taxonomy" id="245188"/>
    <lineage>
        <taxon>Bacteria</taxon>
        <taxon>Pseudomonadati</taxon>
        <taxon>Pseudomonadota</taxon>
        <taxon>Alphaproteobacteria</taxon>
        <taxon>Rhodobacterales</taxon>
        <taxon>Paracoccaceae</taxon>
        <taxon>Yoonia</taxon>
    </lineage>
</organism>
<dbReference type="SUPFAM" id="SSF52799">
    <property type="entry name" value="(Phosphotyrosine protein) phosphatases II"/>
    <property type="match status" value="1"/>
</dbReference>
<dbReference type="InterPro" id="IPR016130">
    <property type="entry name" value="Tyr_Pase_AS"/>
</dbReference>
<evidence type="ECO:0000313" key="2">
    <source>
        <dbReference type="EMBL" id="ARU01503.1"/>
    </source>
</evidence>
<dbReference type="EMBL" id="CP021431">
    <property type="protein sequence ID" value="ARU01503.1"/>
    <property type="molecule type" value="Genomic_DNA"/>
</dbReference>
<dbReference type="AlphaFoldDB" id="A0A1Y0ED32"/>
<dbReference type="Proteomes" id="UP000195273">
    <property type="component" value="Chromosome"/>
</dbReference>
<reference evidence="2 3" key="1">
    <citation type="submission" date="2017-05" db="EMBL/GenBank/DDBJ databases">
        <title>Genome Sequence of Loktanella vestfoldensis Strain SMR4r Isolated from a Culture of the Diatom Skeletonema marinoi.</title>
        <authorList>
            <person name="Topel M."/>
            <person name="Pinder M.I.M."/>
            <person name="Johansson O.N."/>
            <person name="Kourtchenko O."/>
            <person name="Godhe A."/>
            <person name="Clarke A.K."/>
        </authorList>
    </citation>
    <scope>NUCLEOTIDE SEQUENCE [LARGE SCALE GENOMIC DNA]</scope>
    <source>
        <strain evidence="2 3">SMR4r</strain>
    </source>
</reference>
<dbReference type="RefSeq" id="WP_087208335.1">
    <property type="nucleotide sequence ID" value="NZ_CP021431.1"/>
</dbReference>